<feature type="transmembrane region" description="Helical" evidence="1">
    <location>
        <begin position="401"/>
        <end position="422"/>
    </location>
</feature>
<gene>
    <name evidence="2" type="ORF">C798_00210</name>
</gene>
<protein>
    <submittedName>
        <fullName evidence="2">DUF445 domain-containing protein</fullName>
    </submittedName>
</protein>
<dbReference type="Pfam" id="PF04286">
    <property type="entry name" value="DUF445"/>
    <property type="match status" value="1"/>
</dbReference>
<dbReference type="RefSeq" id="WP_017452711.1">
    <property type="nucleotide sequence ID" value="NZ_CP008956.1"/>
</dbReference>
<evidence type="ECO:0000313" key="3">
    <source>
        <dbReference type="Proteomes" id="UP000501648"/>
    </source>
</evidence>
<name>A0A6M3ZJ20_9BURK</name>
<keyword evidence="1" id="KW-1133">Transmembrane helix</keyword>
<keyword evidence="1" id="KW-0812">Transmembrane</keyword>
<dbReference type="Proteomes" id="UP000501648">
    <property type="component" value="Chromosome"/>
</dbReference>
<sequence length="425" mass="47441">MEKHHALRRTKRWALGCLLGSAALFVAASLAPPSTGSALLRAMAEAAMVGALADWFAVTALFRRIPLPLLARHTAIIPRNKERIADNLAVFVEEKFLSPQSLVNLVRRHDPAQRLSAWMADPDHAARLGHYMAQAVAGVLTLTDDRRIQVFVREALHTALGKLDLSRSLASILDTLTLDGRHQQLLDRAIVALAELLNREETRDFIAERMVDWLQREYPKIEKLLPSNWIGEKSAATLADILDKLLSGIAQDPHHSLRQAFDRQLASFITRLKQDPALRARAEEIKREVLQGEAVNAYVAGLWDSLRDWLRQDLERADSALHAQAAAATQWIGRALQDDAELRASLNKHLEQAVATLSPELAQLLTRHISDTIKQWDSAELSRQIELNIGRDLQYIRINGTLVGGLIGAVLFALSWLMQWLVHGA</sequence>
<organism evidence="2 3">
    <name type="scientific">Herbaspirillum rubrisubalbicans Os34</name>
    <dbReference type="NCBI Taxonomy" id="1235827"/>
    <lineage>
        <taxon>Bacteria</taxon>
        <taxon>Pseudomonadati</taxon>
        <taxon>Pseudomonadota</taxon>
        <taxon>Betaproteobacteria</taxon>
        <taxon>Burkholderiales</taxon>
        <taxon>Oxalobacteraceae</taxon>
        <taxon>Herbaspirillum</taxon>
    </lineage>
</organism>
<evidence type="ECO:0000256" key="1">
    <source>
        <dbReference type="SAM" id="Phobius"/>
    </source>
</evidence>
<evidence type="ECO:0000313" key="2">
    <source>
        <dbReference type="EMBL" id="QJP98706.1"/>
    </source>
</evidence>
<dbReference type="PANTHER" id="PTHR38442:SF1">
    <property type="entry name" value="INNER MEMBRANE PROTEIN"/>
    <property type="match status" value="1"/>
</dbReference>
<dbReference type="AlphaFoldDB" id="A0A6M3ZJ20"/>
<dbReference type="GO" id="GO:0005886">
    <property type="term" value="C:plasma membrane"/>
    <property type="evidence" value="ECO:0007669"/>
    <property type="project" value="TreeGrafter"/>
</dbReference>
<dbReference type="EMBL" id="CP008956">
    <property type="protein sequence ID" value="QJP98706.1"/>
    <property type="molecule type" value="Genomic_DNA"/>
</dbReference>
<reference evidence="2 3" key="1">
    <citation type="journal article" date="2012" name="J. Bacteriol.">
        <title>Genome sequence of the pathogenic Herbaspirillum seropedicae strain Os34, isolated from rice roots.</title>
        <authorList>
            <person name="Ye W."/>
            <person name="Ye S."/>
            <person name="Liu J."/>
            <person name="Chang S."/>
            <person name="Chen M."/>
            <person name="Zhu B."/>
            <person name="Guo L."/>
            <person name="An Q."/>
        </authorList>
    </citation>
    <scope>NUCLEOTIDE SEQUENCE [LARGE SCALE GENOMIC DNA]</scope>
    <source>
        <strain evidence="2 3">Os34</strain>
    </source>
</reference>
<dbReference type="PANTHER" id="PTHR38442">
    <property type="entry name" value="INNER MEMBRANE PROTEIN-RELATED"/>
    <property type="match status" value="1"/>
</dbReference>
<feature type="transmembrane region" description="Helical" evidence="1">
    <location>
        <begin position="39"/>
        <end position="62"/>
    </location>
</feature>
<dbReference type="InterPro" id="IPR007383">
    <property type="entry name" value="DUF445"/>
</dbReference>
<keyword evidence="1" id="KW-0472">Membrane</keyword>
<proteinExistence type="predicted"/>
<accession>A0A6M3ZJ20</accession>